<feature type="domain" description="ABC-type uncharacterised transport system" evidence="2">
    <location>
        <begin position="159"/>
        <end position="385"/>
    </location>
</feature>
<dbReference type="Pfam" id="PF23357">
    <property type="entry name" value="DUF7088"/>
    <property type="match status" value="1"/>
</dbReference>
<dbReference type="KEGG" id="seds:AAY24_09940"/>
<dbReference type="Pfam" id="PF09822">
    <property type="entry name" value="ABC_transp_aux"/>
    <property type="match status" value="1"/>
</dbReference>
<organism evidence="4 5">
    <name type="scientific">Sedimenticola thiotaurini</name>
    <dbReference type="NCBI Taxonomy" id="1543721"/>
    <lineage>
        <taxon>Bacteria</taxon>
        <taxon>Pseudomonadati</taxon>
        <taxon>Pseudomonadota</taxon>
        <taxon>Gammaproteobacteria</taxon>
        <taxon>Chromatiales</taxon>
        <taxon>Sedimenticolaceae</taxon>
        <taxon>Sedimenticola</taxon>
    </lineage>
</organism>
<evidence type="ECO:0000313" key="5">
    <source>
        <dbReference type="Proteomes" id="UP000034410"/>
    </source>
</evidence>
<name>A0A0F7K0X6_9GAMM</name>
<dbReference type="Proteomes" id="UP000034410">
    <property type="component" value="Chromosome"/>
</dbReference>
<dbReference type="PATRIC" id="fig|1543721.4.peg.2063"/>
<evidence type="ECO:0000313" key="4">
    <source>
        <dbReference type="EMBL" id="AKH20623.1"/>
    </source>
</evidence>
<proteinExistence type="predicted"/>
<keyword evidence="5" id="KW-1185">Reference proteome</keyword>
<dbReference type="SUPFAM" id="SSF52317">
    <property type="entry name" value="Class I glutamine amidotransferase-like"/>
    <property type="match status" value="1"/>
</dbReference>
<keyword evidence="1" id="KW-0812">Transmembrane</keyword>
<gene>
    <name evidence="4" type="ORF">AAY24_09940</name>
</gene>
<feature type="domain" description="DUF7088" evidence="3">
    <location>
        <begin position="51"/>
        <end position="119"/>
    </location>
</feature>
<dbReference type="InterPro" id="IPR055396">
    <property type="entry name" value="DUF7088"/>
</dbReference>
<dbReference type="InterPro" id="IPR029062">
    <property type="entry name" value="Class_I_gatase-like"/>
</dbReference>
<dbReference type="RefSeq" id="WP_046859556.1">
    <property type="nucleotide sequence ID" value="NZ_CP011412.1"/>
</dbReference>
<accession>A0A0F7K0X6</accession>
<evidence type="ECO:0000256" key="1">
    <source>
        <dbReference type="SAM" id="Phobius"/>
    </source>
</evidence>
<sequence length="453" mass="50527">MVTEAITRKPRKRLGQRLEGLLFYLLLATAIGLAGWLSQHYQSVFDWSDRSRNSLTSASQQLLERLEGPLQIRSFAPDEPQLRQRIRAVIEPYQRVRPDITLEFINPSLQPELTRELGIRRSGELHLSYQGRSENLSILNEQQISNTIQRLIQQGQRWIATLEGHGERRLNGKANHDLGDFGTALRRKGYRIQPLQLSTQPMIPRNTALLVIAGPRIDYLPSETALIRDYLTRGGNLLWLTDPGPQHGIADLLSELQLNILPGTVVDANAARLGLDNPAFALVSKFPDHPATDQFRLVTIYPFAAALEANPTGDWQATPLLQTAPGSWNETSELVGELQRDGDLGERPGPLTLGYAFSRQQSDHTQRLIVLGDGDFLSNAYLGNGGNLDLGLNLVRWLSGDHNLLDIPARTAPDTRLNLSRNAGAVIGLGFLFVVPLLLITTGLLIWWRRRQA</sequence>
<feature type="transmembrane region" description="Helical" evidence="1">
    <location>
        <begin position="423"/>
        <end position="448"/>
    </location>
</feature>
<dbReference type="EMBL" id="CP011412">
    <property type="protein sequence ID" value="AKH20623.1"/>
    <property type="molecule type" value="Genomic_DNA"/>
</dbReference>
<evidence type="ECO:0000259" key="3">
    <source>
        <dbReference type="Pfam" id="PF23357"/>
    </source>
</evidence>
<feature type="transmembrane region" description="Helical" evidence="1">
    <location>
        <begin position="21"/>
        <end position="38"/>
    </location>
</feature>
<dbReference type="AlphaFoldDB" id="A0A0F7K0X6"/>
<dbReference type="InterPro" id="IPR019196">
    <property type="entry name" value="ABC_transp_unknown"/>
</dbReference>
<evidence type="ECO:0000259" key="2">
    <source>
        <dbReference type="Pfam" id="PF09822"/>
    </source>
</evidence>
<reference evidence="4 5" key="1">
    <citation type="journal article" date="2015" name="Genome Announc.">
        <title>Complete Genome Sequence of Sedimenticola thiotaurini Strain SIP-G1, a Polyphosphate- and Polyhydroxyalkanoate-Accumulating Sulfur-Oxidizing Gammaproteobacterium Isolated from Salt Marsh Sediments.</title>
        <authorList>
            <person name="Flood B.E."/>
            <person name="Jones D.S."/>
            <person name="Bailey J.V."/>
        </authorList>
    </citation>
    <scope>NUCLEOTIDE SEQUENCE [LARGE SCALE GENOMIC DNA]</scope>
    <source>
        <strain evidence="4 5">SIP-G1</strain>
    </source>
</reference>
<dbReference type="OrthoDB" id="8530910at2"/>
<protein>
    <submittedName>
        <fullName evidence="4">Uncharacterized protein</fullName>
    </submittedName>
</protein>
<keyword evidence="1" id="KW-1133">Transmembrane helix</keyword>
<keyword evidence="1" id="KW-0472">Membrane</keyword>